<protein>
    <submittedName>
        <fullName evidence="3">Uncharacterized protein</fullName>
    </submittedName>
</protein>
<proteinExistence type="predicted"/>
<feature type="compositionally biased region" description="Pro residues" evidence="1">
    <location>
        <begin position="48"/>
        <end position="61"/>
    </location>
</feature>
<gene>
    <name evidence="3" type="ORF">LITE_LOCUS17052</name>
</gene>
<feature type="chain" id="PRO_5043437856" evidence="2">
    <location>
        <begin position="25"/>
        <end position="224"/>
    </location>
</feature>
<dbReference type="EMBL" id="CAMGYJ010000005">
    <property type="protein sequence ID" value="CAI0416657.1"/>
    <property type="molecule type" value="Genomic_DNA"/>
</dbReference>
<name>A0AAV0K4M2_9ROSI</name>
<dbReference type="Proteomes" id="UP001154282">
    <property type="component" value="Unassembled WGS sequence"/>
</dbReference>
<comment type="caution">
    <text evidence="3">The sequence shown here is derived from an EMBL/GenBank/DDBJ whole genome shotgun (WGS) entry which is preliminary data.</text>
</comment>
<keyword evidence="2" id="KW-0732">Signal</keyword>
<feature type="compositionally biased region" description="Gly residues" evidence="1">
    <location>
        <begin position="140"/>
        <end position="153"/>
    </location>
</feature>
<feature type="signal peptide" evidence="2">
    <location>
        <begin position="1"/>
        <end position="24"/>
    </location>
</feature>
<evidence type="ECO:0000313" key="4">
    <source>
        <dbReference type="Proteomes" id="UP001154282"/>
    </source>
</evidence>
<feature type="compositionally biased region" description="Low complexity" evidence="1">
    <location>
        <begin position="31"/>
        <end position="47"/>
    </location>
</feature>
<keyword evidence="4" id="KW-1185">Reference proteome</keyword>
<accession>A0AAV0K4M2</accession>
<evidence type="ECO:0000256" key="2">
    <source>
        <dbReference type="SAM" id="SignalP"/>
    </source>
</evidence>
<dbReference type="AlphaFoldDB" id="A0AAV0K4M2"/>
<evidence type="ECO:0000256" key="1">
    <source>
        <dbReference type="SAM" id="MobiDB-lite"/>
    </source>
</evidence>
<feature type="region of interest" description="Disordered" evidence="1">
    <location>
        <begin position="31"/>
        <end position="153"/>
    </location>
</feature>
<reference evidence="3" key="1">
    <citation type="submission" date="2022-08" db="EMBL/GenBank/DDBJ databases">
        <authorList>
            <person name="Gutierrez-Valencia J."/>
        </authorList>
    </citation>
    <scope>NUCLEOTIDE SEQUENCE</scope>
</reference>
<organism evidence="3 4">
    <name type="scientific">Linum tenue</name>
    <dbReference type="NCBI Taxonomy" id="586396"/>
    <lineage>
        <taxon>Eukaryota</taxon>
        <taxon>Viridiplantae</taxon>
        <taxon>Streptophyta</taxon>
        <taxon>Embryophyta</taxon>
        <taxon>Tracheophyta</taxon>
        <taxon>Spermatophyta</taxon>
        <taxon>Magnoliopsida</taxon>
        <taxon>eudicotyledons</taxon>
        <taxon>Gunneridae</taxon>
        <taxon>Pentapetalae</taxon>
        <taxon>rosids</taxon>
        <taxon>fabids</taxon>
        <taxon>Malpighiales</taxon>
        <taxon>Linaceae</taxon>
        <taxon>Linum</taxon>
    </lineage>
</organism>
<sequence length="224" mass="24005">MLTPTPFSLFCALLLCLPLAVVFTITTPTTTVSPAADLPQPAPQRRQLPPPPRRPGQPEPDSPTQKNRLPLPHHHPSPFRPALGALLQPNRRRVRGSGHPLRTHQPPHPDPRLRRAPPPRPRAAPRPGQRGLRPPLPVGGAWGGRDAAGGEARGGFPDRVAVLVADAEPRADGGRGPHDLAEVQSDVREGGHVLPGGELLPYAHPHAGPAWRHVGRAPEDVWSG</sequence>
<evidence type="ECO:0000313" key="3">
    <source>
        <dbReference type="EMBL" id="CAI0416657.1"/>
    </source>
</evidence>